<reference evidence="8" key="2">
    <citation type="submission" date="2023-01" db="EMBL/GenBank/DDBJ databases">
        <authorList>
            <person name="Sun Q."/>
            <person name="Evtushenko L."/>
        </authorList>
    </citation>
    <scope>NUCLEOTIDE SEQUENCE</scope>
    <source>
        <strain evidence="8">VKM B-2555</strain>
    </source>
</reference>
<dbReference type="Gene3D" id="1.10.132.20">
    <property type="entry name" value="Ribosome-recycling factor"/>
    <property type="match status" value="1"/>
</dbReference>
<dbReference type="Proteomes" id="UP001143364">
    <property type="component" value="Unassembled WGS sequence"/>
</dbReference>
<organism evidence="8 9">
    <name type="scientific">Methylopila jiangsuensis</name>
    <dbReference type="NCBI Taxonomy" id="586230"/>
    <lineage>
        <taxon>Bacteria</taxon>
        <taxon>Pseudomonadati</taxon>
        <taxon>Pseudomonadota</taxon>
        <taxon>Alphaproteobacteria</taxon>
        <taxon>Hyphomicrobiales</taxon>
        <taxon>Methylopilaceae</taxon>
        <taxon>Methylopila</taxon>
    </lineage>
</organism>
<keyword evidence="9" id="KW-1185">Reference proteome</keyword>
<sequence>MSGPFDLDDVKRRMQGAVNSLKTDLAGLRTGRASASLLDPVTVSAYGAEMPLNQVATVSVPEARMLNVQVWDRSMVGPVEKAIREANLGLNPITEGQLLRIPLPELNADRRKELVKVAHKYAESARVAVRHVRRDGLDTLKKAEKDGDISEDDQSRFADQVQKATDAAIAEVDQAVAAKEKDILQV</sequence>
<dbReference type="GO" id="GO:0002184">
    <property type="term" value="P:cytoplasmic translational termination"/>
    <property type="evidence" value="ECO:0007669"/>
    <property type="project" value="TreeGrafter"/>
</dbReference>
<dbReference type="NCBIfam" id="TIGR00496">
    <property type="entry name" value="frr"/>
    <property type="match status" value="1"/>
</dbReference>
<dbReference type="FunFam" id="1.10.132.20:FF:000001">
    <property type="entry name" value="Ribosome-recycling factor"/>
    <property type="match status" value="1"/>
</dbReference>
<dbReference type="PANTHER" id="PTHR20982:SF3">
    <property type="entry name" value="MITOCHONDRIAL RIBOSOME RECYCLING FACTOR PSEUDO 1"/>
    <property type="match status" value="1"/>
</dbReference>
<accession>A0A9W6JE86</accession>
<evidence type="ECO:0000313" key="9">
    <source>
        <dbReference type="Proteomes" id="UP001143364"/>
    </source>
</evidence>
<protein>
    <recommendedName>
        <fullName evidence="6">Ribosome-recycling factor</fullName>
        <shortName evidence="6">RRF</shortName>
    </recommendedName>
    <alternativeName>
        <fullName evidence="6">Ribosome-releasing factor</fullName>
    </alternativeName>
</protein>
<dbReference type="Gene3D" id="3.30.1360.40">
    <property type="match status" value="1"/>
</dbReference>
<keyword evidence="3 6" id="KW-0963">Cytoplasm</keyword>
<dbReference type="InterPro" id="IPR002661">
    <property type="entry name" value="Ribosome_recyc_fac"/>
</dbReference>
<comment type="similarity">
    <text evidence="2 6">Belongs to the RRF family.</text>
</comment>
<dbReference type="SUPFAM" id="SSF55194">
    <property type="entry name" value="Ribosome recycling factor, RRF"/>
    <property type="match status" value="1"/>
</dbReference>
<dbReference type="InterPro" id="IPR023584">
    <property type="entry name" value="Ribosome_recyc_fac_dom"/>
</dbReference>
<reference evidence="8" key="1">
    <citation type="journal article" date="2014" name="Int. J. Syst. Evol. Microbiol.">
        <title>Complete genome sequence of Corynebacterium casei LMG S-19264T (=DSM 44701T), isolated from a smear-ripened cheese.</title>
        <authorList>
            <consortium name="US DOE Joint Genome Institute (JGI-PGF)"/>
            <person name="Walter F."/>
            <person name="Albersmeier A."/>
            <person name="Kalinowski J."/>
            <person name="Ruckert C."/>
        </authorList>
    </citation>
    <scope>NUCLEOTIDE SEQUENCE</scope>
    <source>
        <strain evidence="8">VKM B-2555</strain>
    </source>
</reference>
<name>A0A9W6JE86_9HYPH</name>
<evidence type="ECO:0000259" key="7">
    <source>
        <dbReference type="Pfam" id="PF01765"/>
    </source>
</evidence>
<dbReference type="RefSeq" id="WP_271203335.1">
    <property type="nucleotide sequence ID" value="NZ_BSFK01000005.1"/>
</dbReference>
<evidence type="ECO:0000256" key="1">
    <source>
        <dbReference type="ARBA" id="ARBA00004496"/>
    </source>
</evidence>
<dbReference type="GO" id="GO:0005829">
    <property type="term" value="C:cytosol"/>
    <property type="evidence" value="ECO:0007669"/>
    <property type="project" value="GOC"/>
</dbReference>
<dbReference type="EMBL" id="BSFK01000005">
    <property type="protein sequence ID" value="GLK75382.1"/>
    <property type="molecule type" value="Genomic_DNA"/>
</dbReference>
<proteinExistence type="inferred from homology"/>
<evidence type="ECO:0000256" key="6">
    <source>
        <dbReference type="HAMAP-Rule" id="MF_00040"/>
    </source>
</evidence>
<dbReference type="Pfam" id="PF01765">
    <property type="entry name" value="RRF"/>
    <property type="match status" value="1"/>
</dbReference>
<dbReference type="FunFam" id="3.30.1360.40:FF:000001">
    <property type="entry name" value="Ribosome-recycling factor"/>
    <property type="match status" value="1"/>
</dbReference>
<dbReference type="GO" id="GO:0043023">
    <property type="term" value="F:ribosomal large subunit binding"/>
    <property type="evidence" value="ECO:0007669"/>
    <property type="project" value="TreeGrafter"/>
</dbReference>
<comment type="subcellular location">
    <subcellularLocation>
        <location evidence="1 6">Cytoplasm</location>
    </subcellularLocation>
</comment>
<evidence type="ECO:0000313" key="8">
    <source>
        <dbReference type="EMBL" id="GLK75382.1"/>
    </source>
</evidence>
<keyword evidence="4 6" id="KW-0648">Protein biosynthesis</keyword>
<dbReference type="HAMAP" id="MF_00040">
    <property type="entry name" value="RRF"/>
    <property type="match status" value="1"/>
</dbReference>
<dbReference type="AlphaFoldDB" id="A0A9W6JE86"/>
<feature type="domain" description="Ribosome recycling factor" evidence="7">
    <location>
        <begin position="21"/>
        <end position="184"/>
    </location>
</feature>
<dbReference type="InterPro" id="IPR036191">
    <property type="entry name" value="RRF_sf"/>
</dbReference>
<comment type="function">
    <text evidence="5 6">Responsible for the release of ribosomes from messenger RNA at the termination of protein biosynthesis. May increase the efficiency of translation by recycling ribosomes from one round of translation to another.</text>
</comment>
<evidence type="ECO:0000256" key="5">
    <source>
        <dbReference type="ARBA" id="ARBA00025050"/>
    </source>
</evidence>
<evidence type="ECO:0000256" key="2">
    <source>
        <dbReference type="ARBA" id="ARBA00005912"/>
    </source>
</evidence>
<dbReference type="CDD" id="cd00520">
    <property type="entry name" value="RRF"/>
    <property type="match status" value="1"/>
</dbReference>
<evidence type="ECO:0000256" key="4">
    <source>
        <dbReference type="ARBA" id="ARBA00022917"/>
    </source>
</evidence>
<dbReference type="PANTHER" id="PTHR20982">
    <property type="entry name" value="RIBOSOME RECYCLING FACTOR"/>
    <property type="match status" value="1"/>
</dbReference>
<evidence type="ECO:0000256" key="3">
    <source>
        <dbReference type="ARBA" id="ARBA00022490"/>
    </source>
</evidence>
<gene>
    <name evidence="6 8" type="primary">frr</name>
    <name evidence="8" type="ORF">GCM10008171_06360</name>
</gene>
<comment type="caution">
    <text evidence="8">The sequence shown here is derived from an EMBL/GenBank/DDBJ whole genome shotgun (WGS) entry which is preliminary data.</text>
</comment>